<dbReference type="InterPro" id="IPR017938">
    <property type="entry name" value="Riboflavin_synthase-like_b-brl"/>
</dbReference>
<dbReference type="PANTHER" id="PTHR30157">
    <property type="entry name" value="FERRIC REDUCTASE, NADPH-DEPENDENT"/>
    <property type="match status" value="1"/>
</dbReference>
<dbReference type="SUPFAM" id="SSF63380">
    <property type="entry name" value="Riboflavin synthase domain-like"/>
    <property type="match status" value="1"/>
</dbReference>
<evidence type="ECO:0000313" key="2">
    <source>
        <dbReference type="EMBL" id="QHB99432.1"/>
    </source>
</evidence>
<evidence type="ECO:0000259" key="1">
    <source>
        <dbReference type="PROSITE" id="PS51384"/>
    </source>
</evidence>
<dbReference type="KEGG" id="eke:EK0264_03465"/>
<dbReference type="Pfam" id="PF08021">
    <property type="entry name" value="FAD_binding_9"/>
    <property type="match status" value="1"/>
</dbReference>
<dbReference type="EMBL" id="CP047156">
    <property type="protein sequence ID" value="QHB99432.1"/>
    <property type="molecule type" value="Genomic_DNA"/>
</dbReference>
<dbReference type="GO" id="GO:0016491">
    <property type="term" value="F:oxidoreductase activity"/>
    <property type="evidence" value="ECO:0007669"/>
    <property type="project" value="InterPro"/>
</dbReference>
<dbReference type="InterPro" id="IPR039261">
    <property type="entry name" value="FNR_nucleotide-bd"/>
</dbReference>
<dbReference type="InterPro" id="IPR017927">
    <property type="entry name" value="FAD-bd_FR_type"/>
</dbReference>
<protein>
    <submittedName>
        <fullName evidence="2">SIP domain-containing protein</fullName>
    </submittedName>
</protein>
<dbReference type="InterPro" id="IPR007037">
    <property type="entry name" value="SIP_rossman_dom"/>
</dbReference>
<dbReference type="InParanoid" id="A0A7L4YKM3"/>
<dbReference type="PANTHER" id="PTHR30157:SF0">
    <property type="entry name" value="NADPH-DEPENDENT FERRIC-CHELATE REDUCTASE"/>
    <property type="match status" value="1"/>
</dbReference>
<proteinExistence type="predicted"/>
<reference evidence="2 3" key="1">
    <citation type="journal article" date="2018" name="Int. J. Syst. Evol. Microbiol.">
        <title>Epidermidibacterium keratini gen. nov., sp. nov., a member of the family Sporichthyaceae, isolated from keratin epidermis.</title>
        <authorList>
            <person name="Lee D.G."/>
            <person name="Trujillo M.E."/>
            <person name="Kang S."/>
            <person name="Nam J.J."/>
            <person name="Kim Y.J."/>
        </authorList>
    </citation>
    <scope>NUCLEOTIDE SEQUENCE [LARGE SCALE GENOMIC DNA]</scope>
    <source>
        <strain evidence="2 3">EPI-7</strain>
    </source>
</reference>
<dbReference type="InterPro" id="IPR039374">
    <property type="entry name" value="SIP_fam"/>
</dbReference>
<dbReference type="Gene3D" id="3.40.50.80">
    <property type="entry name" value="Nucleotide-binding domain of ferredoxin-NADP reductase (FNR) module"/>
    <property type="match status" value="1"/>
</dbReference>
<feature type="domain" description="FAD-binding FR-type" evidence="1">
    <location>
        <begin position="9"/>
        <end position="133"/>
    </location>
</feature>
<dbReference type="CDD" id="cd06193">
    <property type="entry name" value="siderophore_interacting"/>
    <property type="match status" value="1"/>
</dbReference>
<dbReference type="OrthoDB" id="9814826at2"/>
<name>A0A7L4YKM3_9ACTN</name>
<accession>A0A7L4YKM3</accession>
<sequence>MAGSSRPRRAQAVLSVVSSTEVSPHLVRIVAGGPGFEQYNDNDFTDKYVKILFADPAHGLTPPYDLEVLREQSPEQLPTRRTYTVRESDRDAQTLTIDFVVHGDEGVAGPWARAAQPGDLMVLTGAGGGYTPEPDASWHLLIGDLTAVPAISAALEALPDDAVGHVFIETENAEDLAGLREVAGVPVTHVAPYPGVDRIGDALVEAVRALEWRDGIPQAFVHGERETIKVLRRHLVDEREIPRERLSISAYWARGRVEDDFQAEKREAIGQIG</sequence>
<dbReference type="Gene3D" id="2.40.30.10">
    <property type="entry name" value="Translation factors"/>
    <property type="match status" value="1"/>
</dbReference>
<gene>
    <name evidence="2" type="ORF">EK0264_03465</name>
</gene>
<evidence type="ECO:0000313" key="3">
    <source>
        <dbReference type="Proteomes" id="UP000463857"/>
    </source>
</evidence>
<organism evidence="2 3">
    <name type="scientific">Epidermidibacterium keratini</name>
    <dbReference type="NCBI Taxonomy" id="1891644"/>
    <lineage>
        <taxon>Bacteria</taxon>
        <taxon>Bacillati</taxon>
        <taxon>Actinomycetota</taxon>
        <taxon>Actinomycetes</taxon>
        <taxon>Sporichthyales</taxon>
        <taxon>Sporichthyaceae</taxon>
        <taxon>Epidermidibacterium</taxon>
    </lineage>
</organism>
<dbReference type="Proteomes" id="UP000463857">
    <property type="component" value="Chromosome"/>
</dbReference>
<dbReference type="RefSeq" id="WP_159542944.1">
    <property type="nucleotide sequence ID" value="NZ_CP047156.1"/>
</dbReference>
<keyword evidence="3" id="KW-1185">Reference proteome</keyword>
<dbReference type="AlphaFoldDB" id="A0A7L4YKM3"/>
<dbReference type="Pfam" id="PF04954">
    <property type="entry name" value="SIP"/>
    <property type="match status" value="1"/>
</dbReference>
<dbReference type="InterPro" id="IPR013113">
    <property type="entry name" value="SIP_FAD-bd"/>
</dbReference>
<dbReference type="PROSITE" id="PS51384">
    <property type="entry name" value="FAD_FR"/>
    <property type="match status" value="1"/>
</dbReference>